<dbReference type="EMBL" id="CP123772">
    <property type="protein sequence ID" value="WGO96400.1"/>
    <property type="molecule type" value="Genomic_DNA"/>
</dbReference>
<keyword evidence="1" id="KW-0614">Plasmid</keyword>
<evidence type="ECO:0000313" key="2">
    <source>
        <dbReference type="Proteomes" id="UP001227386"/>
    </source>
</evidence>
<geneLocation type="plasmid" evidence="1 2">
    <name>unnamed</name>
</geneLocation>
<proteinExistence type="predicted"/>
<gene>
    <name evidence="1" type="ORF">QCD61_28295</name>
</gene>
<reference evidence="1 2" key="1">
    <citation type="journal article" date="2012" name="Appl. Soil Ecol.">
        <title>Isolation and characterization of new plant growth-promoting bacterial endophytes.</title>
        <authorList>
            <person name="Rashid S."/>
            <person name="Charles T.C."/>
            <person name="Glick B.R."/>
        </authorList>
    </citation>
    <scope>NUCLEOTIDE SEQUENCE [LARGE SCALE GENOMIC DNA]</scope>
    <source>
        <strain evidence="1 2">YsS1</strain>
        <plasmid evidence="1 2">unnamed</plasmid>
    </source>
</reference>
<dbReference type="RefSeq" id="WP_280944983.1">
    <property type="nucleotide sequence ID" value="NZ_CP123772.1"/>
</dbReference>
<name>A0ABY8PMD2_9PSED</name>
<evidence type="ECO:0000313" key="1">
    <source>
        <dbReference type="EMBL" id="WGO96400.1"/>
    </source>
</evidence>
<dbReference type="Proteomes" id="UP001227386">
    <property type="component" value="Plasmid unnamed"/>
</dbReference>
<dbReference type="InterPro" id="IPR053842">
    <property type="entry name" value="NikA-like"/>
</dbReference>
<dbReference type="Pfam" id="PF21983">
    <property type="entry name" value="NikA-like"/>
    <property type="match status" value="1"/>
</dbReference>
<organism evidence="1 2">
    <name type="scientific">Pseudomonas viciae</name>
    <dbReference type="NCBI Taxonomy" id="2505979"/>
    <lineage>
        <taxon>Bacteria</taxon>
        <taxon>Pseudomonadati</taxon>
        <taxon>Pseudomonadota</taxon>
        <taxon>Gammaproteobacteria</taxon>
        <taxon>Pseudomonadales</taxon>
        <taxon>Pseudomonadaceae</taxon>
        <taxon>Pseudomonas</taxon>
    </lineage>
</organism>
<protein>
    <submittedName>
        <fullName evidence="1">CopG family transcriptional regulator</fullName>
    </submittedName>
</protein>
<sequence length="119" mass="13152">MSDSEQPKLPRRRGKPIEVWVNEEEKALITERAVSVGLSRSGFLRALGLNHPIRSKADSDAVMDLMRINGDLGRLGGLLKLWLSERPGAGAPVADVRTVLREIQDQQQLLRTTASKVGR</sequence>
<keyword evidence="2" id="KW-1185">Reference proteome</keyword>
<accession>A0ABY8PMD2</accession>